<accession>A0A2R9BXF1</accession>
<dbReference type="GO" id="GO:0061631">
    <property type="term" value="F:ubiquitin conjugating enzyme activity"/>
    <property type="evidence" value="ECO:0007669"/>
    <property type="project" value="UniProtKB-EC"/>
</dbReference>
<dbReference type="EC" id="2.3.2.23" evidence="1"/>
<dbReference type="EMBL" id="AJFE02019645">
    <property type="status" value="NOT_ANNOTATED_CDS"/>
    <property type="molecule type" value="Genomic_DNA"/>
</dbReference>
<dbReference type="Gene3D" id="3.10.110.10">
    <property type="entry name" value="Ubiquitin Conjugating Enzyme"/>
    <property type="match status" value="1"/>
</dbReference>
<evidence type="ECO:0000256" key="7">
    <source>
        <dbReference type="ARBA" id="ARBA00043952"/>
    </source>
</evidence>
<dbReference type="EMBL" id="AJFE02019643">
    <property type="status" value="NOT_ANNOTATED_CDS"/>
    <property type="molecule type" value="Genomic_DNA"/>
</dbReference>
<evidence type="ECO:0000259" key="15">
    <source>
        <dbReference type="PROSITE" id="PS50127"/>
    </source>
</evidence>
<dbReference type="EMBL" id="AJFE02019644">
    <property type="status" value="NOT_ANNOTATED_CDS"/>
    <property type="molecule type" value="Genomic_DNA"/>
</dbReference>
<evidence type="ECO:0000256" key="2">
    <source>
        <dbReference type="ARBA" id="ARBA00022679"/>
    </source>
</evidence>
<reference evidence="16" key="2">
    <citation type="submission" date="2025-08" db="UniProtKB">
        <authorList>
            <consortium name="Ensembl"/>
        </authorList>
    </citation>
    <scope>IDENTIFICATION</scope>
</reference>
<evidence type="ECO:0000256" key="3">
    <source>
        <dbReference type="ARBA" id="ARBA00022741"/>
    </source>
</evidence>
<keyword evidence="17" id="KW-1185">Reference proteome</keyword>
<evidence type="ECO:0000256" key="12">
    <source>
        <dbReference type="ARBA" id="ARBA00082135"/>
    </source>
</evidence>
<dbReference type="Pfam" id="PF00179">
    <property type="entry name" value="UQ_con"/>
    <property type="match status" value="1"/>
</dbReference>
<gene>
    <name evidence="16" type="primary">UBE2U</name>
</gene>
<evidence type="ECO:0000256" key="6">
    <source>
        <dbReference type="ARBA" id="ARBA00022843"/>
    </source>
</evidence>
<sequence>MHGRAYLLLHRDFCDLKENNYKGITARPVSEDMMEWEVEIEGLQNSVWQGLVFQLTIHFTSEYNYAPPVVKFITIPFHPNVDPHTGQPCIDFLDNPEKWNTNYTLSSILLALQVMLSNPVLENPVNLEAARILVKDESLYRTILRLFNRPLQMKDDSQELPKDPHKCVRPIKTTSFSDYYQTWSRIATSKATEYYRTPLLKVPNFIGQYYKWKKMDLQHQKEWNLKYSVIKCWLARKNRMPHEVNHSMEEIKLCPTLIPTTDEIFLESPTAINSITDIYEREEEGWKSDTSLYENDTDEPREEEVEDLISWTNTLNINTLED</sequence>
<evidence type="ECO:0000256" key="8">
    <source>
        <dbReference type="ARBA" id="ARBA00053619"/>
    </source>
</evidence>
<dbReference type="InterPro" id="IPR016135">
    <property type="entry name" value="UBQ-conjugating_enzyme/RWD"/>
</dbReference>
<keyword evidence="6" id="KW-0832">Ubl conjugation</keyword>
<keyword evidence="3 14" id="KW-0547">Nucleotide-binding</keyword>
<dbReference type="SUPFAM" id="SSF54495">
    <property type="entry name" value="UBC-like"/>
    <property type="match status" value="1"/>
</dbReference>
<evidence type="ECO:0000313" key="16">
    <source>
        <dbReference type="Ensembl" id="ENSPPAP00000034367.1"/>
    </source>
</evidence>
<keyword evidence="5 14" id="KW-0067">ATP-binding</keyword>
<dbReference type="InterPro" id="IPR000608">
    <property type="entry name" value="UBC"/>
</dbReference>
<dbReference type="PROSITE" id="PS50127">
    <property type="entry name" value="UBC_2"/>
    <property type="match status" value="1"/>
</dbReference>
<dbReference type="GeneTree" id="ENSGT00940000162256"/>
<dbReference type="PANTHER" id="PTHR24067">
    <property type="entry name" value="UBIQUITIN-CONJUGATING ENZYME E2"/>
    <property type="match status" value="1"/>
</dbReference>
<organism evidence="16 17">
    <name type="scientific">Pan paniscus</name>
    <name type="common">Pygmy chimpanzee</name>
    <name type="synonym">Bonobo</name>
    <dbReference type="NCBI Taxonomy" id="9597"/>
    <lineage>
        <taxon>Eukaryota</taxon>
        <taxon>Metazoa</taxon>
        <taxon>Chordata</taxon>
        <taxon>Craniata</taxon>
        <taxon>Vertebrata</taxon>
        <taxon>Euteleostomi</taxon>
        <taxon>Mammalia</taxon>
        <taxon>Eutheria</taxon>
        <taxon>Euarchontoglires</taxon>
        <taxon>Primates</taxon>
        <taxon>Haplorrhini</taxon>
        <taxon>Catarrhini</taxon>
        <taxon>Hominidae</taxon>
        <taxon>Pan</taxon>
    </lineage>
</organism>
<dbReference type="InterPro" id="IPR050113">
    <property type="entry name" value="Ub_conjugating_enzyme"/>
</dbReference>
<evidence type="ECO:0000313" key="17">
    <source>
        <dbReference type="Proteomes" id="UP000240080"/>
    </source>
</evidence>
<dbReference type="FunFam" id="3.10.110.10:FF:000067">
    <property type="entry name" value="ubiquitin-conjugating enzyme E2 U isoform X1"/>
    <property type="match status" value="1"/>
</dbReference>
<reference evidence="16 17" key="1">
    <citation type="journal article" date="2012" name="Nature">
        <title>The bonobo genome compared with the chimpanzee and human genomes.</title>
        <authorList>
            <person name="Prufer K."/>
            <person name="Munch K."/>
            <person name="Hellmann I."/>
            <person name="Akagi K."/>
            <person name="Miller J.R."/>
            <person name="Walenz B."/>
            <person name="Koren S."/>
            <person name="Sutton G."/>
            <person name="Kodira C."/>
            <person name="Winer R."/>
            <person name="Knight J.R."/>
            <person name="Mullikin J.C."/>
            <person name="Meader S.J."/>
            <person name="Ponting C.P."/>
            <person name="Lunter G."/>
            <person name="Higashino S."/>
            <person name="Hobolth A."/>
            <person name="Dutheil J."/>
            <person name="Karakoc E."/>
            <person name="Alkan C."/>
            <person name="Sajjadian S."/>
            <person name="Catacchio C.R."/>
            <person name="Ventura M."/>
            <person name="Marques-Bonet T."/>
            <person name="Eichler E.E."/>
            <person name="Andre C."/>
            <person name="Atencia R."/>
            <person name="Mugisha L."/>
            <person name="Junhold J."/>
            <person name="Patterson N."/>
            <person name="Siebauer M."/>
            <person name="Good J.M."/>
            <person name="Fischer A."/>
            <person name="Ptak S.E."/>
            <person name="Lachmann M."/>
            <person name="Symer D.E."/>
            <person name="Mailund T."/>
            <person name="Schierup M.H."/>
            <person name="Andres A.M."/>
            <person name="Kelso J."/>
            <person name="Paabo S."/>
        </authorList>
    </citation>
    <scope>NUCLEOTIDE SEQUENCE [LARGE SCALE GENOMIC DNA]</scope>
</reference>
<evidence type="ECO:0000256" key="9">
    <source>
        <dbReference type="ARBA" id="ARBA00072443"/>
    </source>
</evidence>
<protein>
    <recommendedName>
        <fullName evidence="9">Ubiquitin-conjugating enzyme E2 U</fullName>
        <ecNumber evidence="1">2.3.2.23</ecNumber>
    </recommendedName>
    <alternativeName>
        <fullName evidence="10">E2 ubiquitin-conjugating enzyme U</fullName>
    </alternativeName>
    <alternativeName>
        <fullName evidence="12">Ubiquitin carrier protein U</fullName>
    </alternativeName>
    <alternativeName>
        <fullName evidence="11">Ubiquitin-protein ligase U</fullName>
    </alternativeName>
</protein>
<evidence type="ECO:0000256" key="13">
    <source>
        <dbReference type="PROSITE-ProRule" id="PRU10133"/>
    </source>
</evidence>
<evidence type="ECO:0000256" key="1">
    <source>
        <dbReference type="ARBA" id="ARBA00012486"/>
    </source>
</evidence>
<dbReference type="STRING" id="9597.ENSPPAP00000034367"/>
<comment type="similarity">
    <text evidence="14">Belongs to the ubiquitin-conjugating enzyme family.</text>
</comment>
<dbReference type="GO" id="GO:0005524">
    <property type="term" value="F:ATP binding"/>
    <property type="evidence" value="ECO:0007669"/>
    <property type="project" value="UniProtKB-UniRule"/>
</dbReference>
<feature type="domain" description="UBC core" evidence="15">
    <location>
        <begin position="4"/>
        <end position="153"/>
    </location>
</feature>
<reference evidence="16" key="3">
    <citation type="submission" date="2025-09" db="UniProtKB">
        <authorList>
            <consortium name="Ensembl"/>
        </authorList>
    </citation>
    <scope>IDENTIFICATION</scope>
</reference>
<dbReference type="SMART" id="SM00212">
    <property type="entry name" value="UBCc"/>
    <property type="match status" value="1"/>
</dbReference>
<dbReference type="Bgee" id="ENSPPAG00000040025">
    <property type="expression patterns" value="Expressed in testis"/>
</dbReference>
<feature type="active site" description="Glycyl thioester intermediate" evidence="13">
    <location>
        <position position="89"/>
    </location>
</feature>
<dbReference type="CDD" id="cd23806">
    <property type="entry name" value="UBCc_UBE2U"/>
    <property type="match status" value="1"/>
</dbReference>
<evidence type="ECO:0000256" key="11">
    <source>
        <dbReference type="ARBA" id="ARBA00077510"/>
    </source>
</evidence>
<dbReference type="PROSITE" id="PS00183">
    <property type="entry name" value="UBC_1"/>
    <property type="match status" value="1"/>
</dbReference>
<evidence type="ECO:0000256" key="4">
    <source>
        <dbReference type="ARBA" id="ARBA00022786"/>
    </source>
</evidence>
<dbReference type="Proteomes" id="UP000240080">
    <property type="component" value="Chromosome 1"/>
</dbReference>
<comment type="pathway">
    <text evidence="7">Protein modification.</text>
</comment>
<dbReference type="GO" id="GO:0032446">
    <property type="term" value="P:protein modification by small protein conjugation"/>
    <property type="evidence" value="ECO:0007669"/>
    <property type="project" value="UniProtKB-ARBA"/>
</dbReference>
<keyword evidence="2" id="KW-0808">Transferase</keyword>
<keyword evidence="4 14" id="KW-0833">Ubl conjugation pathway</keyword>
<comment type="function">
    <text evidence="8">Catalyzes the covalent attachment of ubiquitin to other proteins.</text>
</comment>
<evidence type="ECO:0000256" key="10">
    <source>
        <dbReference type="ARBA" id="ARBA00076315"/>
    </source>
</evidence>
<dbReference type="AlphaFoldDB" id="A0A2R9BXF1"/>
<evidence type="ECO:0000256" key="14">
    <source>
        <dbReference type="RuleBase" id="RU362109"/>
    </source>
</evidence>
<dbReference type="Ensembl" id="ENSPPAT00000057248.1">
    <property type="protein sequence ID" value="ENSPPAP00000034367.1"/>
    <property type="gene ID" value="ENSPPAG00000040025.1"/>
</dbReference>
<proteinExistence type="inferred from homology"/>
<name>A0A2R9BXF1_PANPA</name>
<evidence type="ECO:0000256" key="5">
    <source>
        <dbReference type="ARBA" id="ARBA00022840"/>
    </source>
</evidence>
<dbReference type="InterPro" id="IPR023313">
    <property type="entry name" value="UBQ-conjugating_AS"/>
</dbReference>